<dbReference type="Proteomes" id="UP000249542">
    <property type="component" value="Unassembled WGS sequence"/>
</dbReference>
<keyword evidence="2" id="KW-0812">Transmembrane</keyword>
<feature type="transmembrane region" description="Helical" evidence="2">
    <location>
        <begin position="311"/>
        <end position="328"/>
    </location>
</feature>
<keyword evidence="4" id="KW-1185">Reference proteome</keyword>
<dbReference type="RefSeq" id="WP_111540617.1">
    <property type="nucleotide sequence ID" value="NZ_QKYV01000003.1"/>
</dbReference>
<keyword evidence="2" id="KW-0472">Membrane</keyword>
<evidence type="ECO:0000313" key="4">
    <source>
        <dbReference type="Proteomes" id="UP000249542"/>
    </source>
</evidence>
<dbReference type="AlphaFoldDB" id="A0A2W7I7Y9"/>
<evidence type="ECO:0000256" key="1">
    <source>
        <dbReference type="SAM" id="MobiDB-lite"/>
    </source>
</evidence>
<proteinExistence type="predicted"/>
<sequence>MSAEYTQGLGKFLGGIFGDFSLRDLGRSLLKGLATTIAGGLGGPFGAVLSPVLWKGIDQIWPPAPGGLGRPVTDEQKQKALENWIDRSFKPWFVNKTKSLKGSEDSTYFVSSAYREKLNAVIKDLEAVRVYYQIQEGFLGGGVAGRFTVDTNVNTDEAKTKEAVVALFLEGLKTSYKKALDDLGYIVKVQVLDFNAKNHETTYPTNFNFDPTKDFKSQLEIFKEVVKKGTQNNSGNSFTTSNPTKINGTVKTVGNTKQDFTTPPINPSTPTTMTTETNQNQNSDEEVPVNQTINNTPTTTTSNTESKKNNYLIPTLGLGTIIALLAFGNKKKK</sequence>
<accession>A0A2W7I7Y9</accession>
<evidence type="ECO:0000256" key="2">
    <source>
        <dbReference type="SAM" id="Phobius"/>
    </source>
</evidence>
<comment type="caution">
    <text evidence="3">The sequence shown here is derived from an EMBL/GenBank/DDBJ whole genome shotgun (WGS) entry which is preliminary data.</text>
</comment>
<feature type="region of interest" description="Disordered" evidence="1">
    <location>
        <begin position="254"/>
        <end position="306"/>
    </location>
</feature>
<reference evidence="3 4" key="1">
    <citation type="submission" date="2018-06" db="EMBL/GenBank/DDBJ databases">
        <title>Genomic Encyclopedia of Archaeal and Bacterial Type Strains, Phase II (KMG-II): from individual species to whole genera.</title>
        <authorList>
            <person name="Goeker M."/>
        </authorList>
    </citation>
    <scope>NUCLEOTIDE SEQUENCE [LARGE SCALE GENOMIC DNA]</scope>
    <source>
        <strain evidence="3 4">DSM 15361</strain>
    </source>
</reference>
<feature type="compositionally biased region" description="Low complexity" evidence="1">
    <location>
        <begin position="268"/>
        <end position="282"/>
    </location>
</feature>
<keyword evidence="2" id="KW-1133">Transmembrane helix</keyword>
<organism evidence="3 4">
    <name type="scientific">Mesonia algae</name>
    <dbReference type="NCBI Taxonomy" id="213248"/>
    <lineage>
        <taxon>Bacteria</taxon>
        <taxon>Pseudomonadati</taxon>
        <taxon>Bacteroidota</taxon>
        <taxon>Flavobacteriia</taxon>
        <taxon>Flavobacteriales</taxon>
        <taxon>Flavobacteriaceae</taxon>
        <taxon>Mesonia</taxon>
    </lineage>
</organism>
<protein>
    <submittedName>
        <fullName evidence="3">Uncharacterized protein</fullName>
    </submittedName>
</protein>
<feature type="compositionally biased region" description="Low complexity" evidence="1">
    <location>
        <begin position="290"/>
        <end position="304"/>
    </location>
</feature>
<dbReference type="EMBL" id="QKYV01000003">
    <property type="protein sequence ID" value="PZW41612.1"/>
    <property type="molecule type" value="Genomic_DNA"/>
</dbReference>
<evidence type="ECO:0000313" key="3">
    <source>
        <dbReference type="EMBL" id="PZW41612.1"/>
    </source>
</evidence>
<gene>
    <name evidence="3" type="ORF">LX95_01293</name>
</gene>
<name>A0A2W7I7Y9_9FLAO</name>